<evidence type="ECO:0000256" key="3">
    <source>
        <dbReference type="ARBA" id="ARBA00023315"/>
    </source>
</evidence>
<dbReference type="HAMAP" id="MF_00688">
    <property type="entry name" value="Leu_Phe_trans"/>
    <property type="match status" value="1"/>
</dbReference>
<dbReference type="InterPro" id="IPR004616">
    <property type="entry name" value="Leu/Phe-tRNA_Trfase"/>
</dbReference>
<dbReference type="Gene3D" id="3.30.70.3550">
    <property type="entry name" value="Leucyl/phenylalanyl-tRNA-protein transferase, N-terminal domain"/>
    <property type="match status" value="1"/>
</dbReference>
<comment type="catalytic activity">
    <reaction evidence="4">
        <text>N-terminal L-lysyl-[protein] + L-leucyl-tRNA(Leu) = N-terminal L-leucyl-L-lysyl-[protein] + tRNA(Leu) + H(+)</text>
        <dbReference type="Rhea" id="RHEA:12340"/>
        <dbReference type="Rhea" id="RHEA-COMP:9613"/>
        <dbReference type="Rhea" id="RHEA-COMP:9622"/>
        <dbReference type="Rhea" id="RHEA-COMP:12670"/>
        <dbReference type="Rhea" id="RHEA-COMP:12671"/>
        <dbReference type="ChEBI" id="CHEBI:15378"/>
        <dbReference type="ChEBI" id="CHEBI:65249"/>
        <dbReference type="ChEBI" id="CHEBI:78442"/>
        <dbReference type="ChEBI" id="CHEBI:78494"/>
        <dbReference type="ChEBI" id="CHEBI:133043"/>
        <dbReference type="EC" id="2.3.2.6"/>
    </reaction>
</comment>
<dbReference type="NCBIfam" id="TIGR00667">
    <property type="entry name" value="aat"/>
    <property type="match status" value="1"/>
</dbReference>
<name>A0ABT7QWY9_9BACT</name>
<organism evidence="5 6">
    <name type="scientific">Sulfurovum zhangzhouensis</name>
    <dbReference type="NCBI Taxonomy" id="3019067"/>
    <lineage>
        <taxon>Bacteria</taxon>
        <taxon>Pseudomonadati</taxon>
        <taxon>Campylobacterota</taxon>
        <taxon>Epsilonproteobacteria</taxon>
        <taxon>Campylobacterales</taxon>
        <taxon>Sulfurovaceae</taxon>
        <taxon>Sulfurovum</taxon>
    </lineage>
</organism>
<evidence type="ECO:0000256" key="2">
    <source>
        <dbReference type="ARBA" id="ARBA00022679"/>
    </source>
</evidence>
<dbReference type="GO" id="GO:0008914">
    <property type="term" value="F:leucyl-tRNA--protein transferase activity"/>
    <property type="evidence" value="ECO:0007669"/>
    <property type="project" value="UniProtKB-EC"/>
</dbReference>
<dbReference type="InterPro" id="IPR042221">
    <property type="entry name" value="Leu/Phe-tRNA_Trfase_N"/>
</dbReference>
<dbReference type="SUPFAM" id="SSF55729">
    <property type="entry name" value="Acyl-CoA N-acyltransferases (Nat)"/>
    <property type="match status" value="1"/>
</dbReference>
<reference evidence="5" key="1">
    <citation type="submission" date="2023-01" db="EMBL/GenBank/DDBJ databases">
        <title>Sulfurovum sp. zt1-1 genome assembly.</title>
        <authorList>
            <person name="Wang J."/>
        </authorList>
    </citation>
    <scope>NUCLEOTIDE SEQUENCE</scope>
    <source>
        <strain evidence="5">Zt1-1</strain>
    </source>
</reference>
<protein>
    <recommendedName>
        <fullName evidence="4">Leucyl/phenylalanyl-tRNA--protein transferase</fullName>
        <ecNumber evidence="4">2.3.2.6</ecNumber>
    </recommendedName>
    <alternativeName>
        <fullName evidence="4">L/F-transferase</fullName>
    </alternativeName>
    <alternativeName>
        <fullName evidence="4">Leucyltransferase</fullName>
    </alternativeName>
    <alternativeName>
        <fullName evidence="4">Phenyalanyltransferase</fullName>
    </alternativeName>
</protein>
<comment type="catalytic activity">
    <reaction evidence="4">
        <text>N-terminal L-arginyl-[protein] + L-leucyl-tRNA(Leu) = N-terminal L-leucyl-L-arginyl-[protein] + tRNA(Leu) + H(+)</text>
        <dbReference type="Rhea" id="RHEA:50416"/>
        <dbReference type="Rhea" id="RHEA-COMP:9613"/>
        <dbReference type="Rhea" id="RHEA-COMP:9622"/>
        <dbReference type="Rhea" id="RHEA-COMP:12672"/>
        <dbReference type="Rhea" id="RHEA-COMP:12673"/>
        <dbReference type="ChEBI" id="CHEBI:15378"/>
        <dbReference type="ChEBI" id="CHEBI:64719"/>
        <dbReference type="ChEBI" id="CHEBI:78442"/>
        <dbReference type="ChEBI" id="CHEBI:78494"/>
        <dbReference type="ChEBI" id="CHEBI:133044"/>
        <dbReference type="EC" id="2.3.2.6"/>
    </reaction>
</comment>
<accession>A0ABT7QWY9</accession>
<dbReference type="Gene3D" id="3.40.630.70">
    <property type="entry name" value="Leucyl/phenylalanyl-tRNA-protein transferase, C-terminal domain"/>
    <property type="match status" value="1"/>
</dbReference>
<comment type="function">
    <text evidence="4">Functions in the N-end rule pathway of protein degradation where it conjugates Leu, Phe and, less efficiently, Met from aminoacyl-tRNAs to the N-termini of proteins containing an N-terminal arginine or lysine.</text>
</comment>
<evidence type="ECO:0000313" key="5">
    <source>
        <dbReference type="EMBL" id="MDM5271343.1"/>
    </source>
</evidence>
<keyword evidence="3 4" id="KW-0012">Acyltransferase</keyword>
<dbReference type="Proteomes" id="UP001169069">
    <property type="component" value="Unassembled WGS sequence"/>
</dbReference>
<dbReference type="PANTHER" id="PTHR30098:SF2">
    <property type="entry name" value="LEUCYL_PHENYLALANYL-TRNA--PROTEIN TRANSFERASE"/>
    <property type="match status" value="1"/>
</dbReference>
<dbReference type="Pfam" id="PF03588">
    <property type="entry name" value="Leu_Phe_trans"/>
    <property type="match status" value="1"/>
</dbReference>
<keyword evidence="2 4" id="KW-0808">Transferase</keyword>
<dbReference type="InterPro" id="IPR016181">
    <property type="entry name" value="Acyl_CoA_acyltransferase"/>
</dbReference>
<dbReference type="PANTHER" id="PTHR30098">
    <property type="entry name" value="LEUCYL/PHENYLALANYL-TRNA--PROTEIN TRANSFERASE"/>
    <property type="match status" value="1"/>
</dbReference>
<evidence type="ECO:0000313" key="6">
    <source>
        <dbReference type="Proteomes" id="UP001169069"/>
    </source>
</evidence>
<keyword evidence="6" id="KW-1185">Reference proteome</keyword>
<evidence type="ECO:0000256" key="1">
    <source>
        <dbReference type="ARBA" id="ARBA00022490"/>
    </source>
</evidence>
<dbReference type="RefSeq" id="WP_289412730.1">
    <property type="nucleotide sequence ID" value="NZ_JAQIBD010000001.1"/>
</dbReference>
<sequence>MSSIFDEDYFVPPLRATHFPNPKFASDEGLLAYGGDLSSHTLLTAYRKGIFPWYSPGDPILWWSPNPRLLLYPDKFYVRKSFHRVLRSGKFTVKFDHNFEKVIRYCAHVPREGQQGSWIVPEMIEAFIRLHEEGFAHSVEVYKDGLLVGGLYGIAMGKAFFGESMFSLVKDASKVAFKALSDVLGAKGYDFIDCQMPTDHMIGLGAEVVERDIFLDDLADALQKPSDLGSWHDFEWTYEKYNQE</sequence>
<comment type="similarity">
    <text evidence="4">Belongs to the L/F-transferase family.</text>
</comment>
<gene>
    <name evidence="4 5" type="primary">aat</name>
    <name evidence="5" type="ORF">PGH07_04065</name>
</gene>
<comment type="catalytic activity">
    <reaction evidence="4">
        <text>L-phenylalanyl-tRNA(Phe) + an N-terminal L-alpha-aminoacyl-[protein] = an N-terminal L-phenylalanyl-L-alpha-aminoacyl-[protein] + tRNA(Phe)</text>
        <dbReference type="Rhea" id="RHEA:43632"/>
        <dbReference type="Rhea" id="RHEA-COMP:9668"/>
        <dbReference type="Rhea" id="RHEA-COMP:9699"/>
        <dbReference type="Rhea" id="RHEA-COMP:10636"/>
        <dbReference type="Rhea" id="RHEA-COMP:10637"/>
        <dbReference type="ChEBI" id="CHEBI:78442"/>
        <dbReference type="ChEBI" id="CHEBI:78531"/>
        <dbReference type="ChEBI" id="CHEBI:78597"/>
        <dbReference type="ChEBI" id="CHEBI:83561"/>
        <dbReference type="EC" id="2.3.2.6"/>
    </reaction>
</comment>
<dbReference type="EC" id="2.3.2.6" evidence="4"/>
<comment type="subcellular location">
    <subcellularLocation>
        <location evidence="4">Cytoplasm</location>
    </subcellularLocation>
</comment>
<proteinExistence type="inferred from homology"/>
<comment type="caution">
    <text evidence="5">The sequence shown here is derived from an EMBL/GenBank/DDBJ whole genome shotgun (WGS) entry which is preliminary data.</text>
</comment>
<keyword evidence="1 4" id="KW-0963">Cytoplasm</keyword>
<evidence type="ECO:0000256" key="4">
    <source>
        <dbReference type="HAMAP-Rule" id="MF_00688"/>
    </source>
</evidence>
<dbReference type="EMBL" id="JAQIBD010000001">
    <property type="protein sequence ID" value="MDM5271343.1"/>
    <property type="molecule type" value="Genomic_DNA"/>
</dbReference>
<dbReference type="InterPro" id="IPR042203">
    <property type="entry name" value="Leu/Phe-tRNA_Trfase_C"/>
</dbReference>